<proteinExistence type="predicted"/>
<accession>A0AAV9HBF2</accession>
<evidence type="ECO:0000313" key="3">
    <source>
        <dbReference type="Proteomes" id="UP001321749"/>
    </source>
</evidence>
<dbReference type="Proteomes" id="UP001321749">
    <property type="component" value="Unassembled WGS sequence"/>
</dbReference>
<dbReference type="AlphaFoldDB" id="A0AAV9HBF2"/>
<gene>
    <name evidence="2" type="ORF">QBC42DRAFT_278399</name>
</gene>
<protein>
    <recommendedName>
        <fullName evidence="4">Secreted protein</fullName>
    </recommendedName>
</protein>
<comment type="caution">
    <text evidence="2">The sequence shown here is derived from an EMBL/GenBank/DDBJ whole genome shotgun (WGS) entry which is preliminary data.</text>
</comment>
<dbReference type="EMBL" id="MU865099">
    <property type="protein sequence ID" value="KAK4457748.1"/>
    <property type="molecule type" value="Genomic_DNA"/>
</dbReference>
<sequence length="85" mass="10103">MSFILFSCFFLLDWIGWAENRPKNMHWANGERSTRYEQEVMIELEAFYLKSHKSNCRDASYNTPHKNKMCTQIETLKMCENSTNG</sequence>
<evidence type="ECO:0008006" key="4">
    <source>
        <dbReference type="Google" id="ProtNLM"/>
    </source>
</evidence>
<feature type="signal peptide" evidence="1">
    <location>
        <begin position="1"/>
        <end position="18"/>
    </location>
</feature>
<reference evidence="2" key="1">
    <citation type="journal article" date="2023" name="Mol. Phylogenet. Evol.">
        <title>Genome-scale phylogeny and comparative genomics of the fungal order Sordariales.</title>
        <authorList>
            <person name="Hensen N."/>
            <person name="Bonometti L."/>
            <person name="Westerberg I."/>
            <person name="Brannstrom I.O."/>
            <person name="Guillou S."/>
            <person name="Cros-Aarteil S."/>
            <person name="Calhoun S."/>
            <person name="Haridas S."/>
            <person name="Kuo A."/>
            <person name="Mondo S."/>
            <person name="Pangilinan J."/>
            <person name="Riley R."/>
            <person name="LaButti K."/>
            <person name="Andreopoulos B."/>
            <person name="Lipzen A."/>
            <person name="Chen C."/>
            <person name="Yan M."/>
            <person name="Daum C."/>
            <person name="Ng V."/>
            <person name="Clum A."/>
            <person name="Steindorff A."/>
            <person name="Ohm R.A."/>
            <person name="Martin F."/>
            <person name="Silar P."/>
            <person name="Natvig D.O."/>
            <person name="Lalanne C."/>
            <person name="Gautier V."/>
            <person name="Ament-Velasquez S.L."/>
            <person name="Kruys A."/>
            <person name="Hutchinson M.I."/>
            <person name="Powell A.J."/>
            <person name="Barry K."/>
            <person name="Miller A.N."/>
            <person name="Grigoriev I.V."/>
            <person name="Debuchy R."/>
            <person name="Gladieux P."/>
            <person name="Hiltunen Thoren M."/>
            <person name="Johannesson H."/>
        </authorList>
    </citation>
    <scope>NUCLEOTIDE SEQUENCE</scope>
    <source>
        <strain evidence="2">PSN324</strain>
    </source>
</reference>
<organism evidence="2 3">
    <name type="scientific">Cladorrhinum samala</name>
    <dbReference type="NCBI Taxonomy" id="585594"/>
    <lineage>
        <taxon>Eukaryota</taxon>
        <taxon>Fungi</taxon>
        <taxon>Dikarya</taxon>
        <taxon>Ascomycota</taxon>
        <taxon>Pezizomycotina</taxon>
        <taxon>Sordariomycetes</taxon>
        <taxon>Sordariomycetidae</taxon>
        <taxon>Sordariales</taxon>
        <taxon>Podosporaceae</taxon>
        <taxon>Cladorrhinum</taxon>
    </lineage>
</organism>
<reference evidence="2" key="2">
    <citation type="submission" date="2023-06" db="EMBL/GenBank/DDBJ databases">
        <authorList>
            <consortium name="Lawrence Berkeley National Laboratory"/>
            <person name="Mondo S.J."/>
            <person name="Hensen N."/>
            <person name="Bonometti L."/>
            <person name="Westerberg I."/>
            <person name="Brannstrom I.O."/>
            <person name="Guillou S."/>
            <person name="Cros-Aarteil S."/>
            <person name="Calhoun S."/>
            <person name="Haridas S."/>
            <person name="Kuo A."/>
            <person name="Pangilinan J."/>
            <person name="Riley R."/>
            <person name="Labutti K."/>
            <person name="Andreopoulos B."/>
            <person name="Lipzen A."/>
            <person name="Chen C."/>
            <person name="Yanf M."/>
            <person name="Daum C."/>
            <person name="Ng V."/>
            <person name="Clum A."/>
            <person name="Steindorff A."/>
            <person name="Ohm R."/>
            <person name="Martin F."/>
            <person name="Silar P."/>
            <person name="Natvig D."/>
            <person name="Lalanne C."/>
            <person name="Gautier V."/>
            <person name="Ament-Velasquez S.L."/>
            <person name="Kruys A."/>
            <person name="Hutchinson M.I."/>
            <person name="Powell A.J."/>
            <person name="Barry K."/>
            <person name="Miller A.N."/>
            <person name="Grigoriev I.V."/>
            <person name="Debuchy R."/>
            <person name="Gladieux P."/>
            <person name="Thoren M.H."/>
            <person name="Johannesson H."/>
        </authorList>
    </citation>
    <scope>NUCLEOTIDE SEQUENCE</scope>
    <source>
        <strain evidence="2">PSN324</strain>
    </source>
</reference>
<feature type="chain" id="PRO_5043698533" description="Secreted protein" evidence="1">
    <location>
        <begin position="19"/>
        <end position="85"/>
    </location>
</feature>
<evidence type="ECO:0000256" key="1">
    <source>
        <dbReference type="SAM" id="SignalP"/>
    </source>
</evidence>
<keyword evidence="1" id="KW-0732">Signal</keyword>
<name>A0AAV9HBF2_9PEZI</name>
<evidence type="ECO:0000313" key="2">
    <source>
        <dbReference type="EMBL" id="KAK4457748.1"/>
    </source>
</evidence>
<keyword evidence="3" id="KW-1185">Reference proteome</keyword>